<comment type="similarity">
    <text evidence="1">Belongs to the polysaccharide synthase family.</text>
</comment>
<dbReference type="Pfam" id="PF02719">
    <property type="entry name" value="Polysacc_synt_2"/>
    <property type="match status" value="1"/>
</dbReference>
<reference evidence="4" key="1">
    <citation type="submission" date="2012-06" db="EMBL/GenBank/DDBJ databases">
        <title>Complete sequence of Desulfitobacterium dehalogenans ATCC 51507.</title>
        <authorList>
            <person name="Lucas S."/>
            <person name="Han J."/>
            <person name="Lapidus A."/>
            <person name="Cheng J.-F."/>
            <person name="Goodwin L."/>
            <person name="Pitluck S."/>
            <person name="Peters L."/>
            <person name="Ovchinnikova G."/>
            <person name="Teshima H."/>
            <person name="Detter J.C."/>
            <person name="Han C."/>
            <person name="Tapia R."/>
            <person name="Land M."/>
            <person name="Hauser L."/>
            <person name="Kyrpides N."/>
            <person name="Ivanova N."/>
            <person name="Pagani I."/>
            <person name="Kruse T."/>
            <person name="de Vos W.M."/>
            <person name="Smidt H."/>
            <person name="Woyke T."/>
        </authorList>
    </citation>
    <scope>NUCLEOTIDE SEQUENCE [LARGE SCALE GENOMIC DNA]</scope>
    <source>
        <strain evidence="4">ATCC 51507 / DSM 9161 / JW/IU-DC1</strain>
    </source>
</reference>
<dbReference type="Gene3D" id="3.40.50.720">
    <property type="entry name" value="NAD(P)-binding Rossmann-like Domain"/>
    <property type="match status" value="1"/>
</dbReference>
<evidence type="ECO:0000256" key="1">
    <source>
        <dbReference type="ARBA" id="ARBA00007430"/>
    </source>
</evidence>
<name>I4ABV1_DESDJ</name>
<reference evidence="3 4" key="2">
    <citation type="journal article" date="2015" name="J. Bacteriol.">
        <title>Genomic, proteomic, and biochemical analysis of the organohalide respiratory pathway in Desulfitobacterium dehalogenans.</title>
        <authorList>
            <person name="Kruse T."/>
            <person name="van de Pas B.A."/>
            <person name="Atteia A."/>
            <person name="Krab K."/>
            <person name="Hagen W.R."/>
            <person name="Goodwin L."/>
            <person name="Chain P."/>
            <person name="Boeren S."/>
            <person name="Maphosa F."/>
            <person name="Schraa G."/>
            <person name="de Vos W.M."/>
            <person name="van der Oost J."/>
            <person name="Smidt H."/>
            <person name="Stams A.J."/>
        </authorList>
    </citation>
    <scope>NUCLEOTIDE SEQUENCE [LARGE SCALE GENOMIC DNA]</scope>
    <source>
        <strain evidence="4">ATCC 51507 / DSM 9161 / JW/IU-DC1</strain>
    </source>
</reference>
<dbReference type="Proteomes" id="UP000006053">
    <property type="component" value="Chromosome"/>
</dbReference>
<proteinExistence type="inferred from homology"/>
<dbReference type="CDD" id="cd05237">
    <property type="entry name" value="UDP_invert_4-6DH_SDR_e"/>
    <property type="match status" value="1"/>
</dbReference>
<organism evidence="3 4">
    <name type="scientific">Desulfitobacterium dehalogenans (strain ATCC 51507 / DSM 9161 / JW/IU-DC1)</name>
    <dbReference type="NCBI Taxonomy" id="756499"/>
    <lineage>
        <taxon>Bacteria</taxon>
        <taxon>Bacillati</taxon>
        <taxon>Bacillota</taxon>
        <taxon>Clostridia</taxon>
        <taxon>Eubacteriales</taxon>
        <taxon>Desulfitobacteriaceae</taxon>
        <taxon>Desulfitobacterium</taxon>
    </lineage>
</organism>
<dbReference type="AlphaFoldDB" id="I4ABV1"/>
<dbReference type="InterPro" id="IPR036291">
    <property type="entry name" value="NAD(P)-bd_dom_sf"/>
</dbReference>
<evidence type="ECO:0000259" key="2">
    <source>
        <dbReference type="Pfam" id="PF02719"/>
    </source>
</evidence>
<dbReference type="InterPro" id="IPR051203">
    <property type="entry name" value="Polysaccharide_Synthase-Rel"/>
</dbReference>
<accession>I4ABV1</accession>
<dbReference type="PANTHER" id="PTHR43318:SF2">
    <property type="entry name" value="UDP-N-ACETYLGLUCOSAMINE 4,6-DEHYDRATASE (INVERTING)"/>
    <property type="match status" value="1"/>
</dbReference>
<dbReference type="STRING" id="756499.Desde_3144"/>
<dbReference type="OrthoDB" id="9803111at2"/>
<dbReference type="InterPro" id="IPR003869">
    <property type="entry name" value="Polysac_CapD-like"/>
</dbReference>
<gene>
    <name evidence="3" type="ordered locus">Desde_3144</name>
</gene>
<dbReference type="KEGG" id="ddh:Desde_3144"/>
<keyword evidence="4" id="KW-1185">Reference proteome</keyword>
<sequence>MFTNSIILVTGGSGSWGQELVKELLLHNPQRIIIFSRNEASQVKMNREINDPRLIFSIGDVRDLNALTKACEGVNYIFHLAALKHVPVCEEQPLEAWKTNVIGTQNVIEAAIANRVKKVINISTDKAADPVNFYGMTKAIGEKLIVYANLQNEETKFINVRGGNILGSNGSVLNIFIEQLKEKRKIGITDKKMIRFFMTPKSATELLLTAAKEGKGGETFILMMSQWKILDLAEVLIETYGTADTEIVETGIRPGEKLDEVFLSSIERDNSVVLNNQYLVVLPSTNIPTLKQAYASCPSVKMESYFSKNLLKSKAEIKQILTDEGFLSQKF</sequence>
<evidence type="ECO:0000313" key="4">
    <source>
        <dbReference type="Proteomes" id="UP000006053"/>
    </source>
</evidence>
<dbReference type="EMBL" id="CP003348">
    <property type="protein sequence ID" value="AFM01436.1"/>
    <property type="molecule type" value="Genomic_DNA"/>
</dbReference>
<dbReference type="SUPFAM" id="SSF51735">
    <property type="entry name" value="NAD(P)-binding Rossmann-fold domains"/>
    <property type="match status" value="1"/>
</dbReference>
<evidence type="ECO:0000313" key="3">
    <source>
        <dbReference type="EMBL" id="AFM01436.1"/>
    </source>
</evidence>
<protein>
    <submittedName>
        <fullName evidence="3">Putative nucleoside-diphosphate sugar epimerase</fullName>
    </submittedName>
</protein>
<feature type="domain" description="Polysaccharide biosynthesis protein CapD-like" evidence="2">
    <location>
        <begin position="7"/>
        <end position="278"/>
    </location>
</feature>
<dbReference type="eggNOG" id="COG1086">
    <property type="taxonomic scope" value="Bacteria"/>
</dbReference>
<dbReference type="HOGENOM" id="CLU_013560_4_1_9"/>
<dbReference type="RefSeq" id="WP_014794916.1">
    <property type="nucleotide sequence ID" value="NC_018017.1"/>
</dbReference>
<dbReference type="PANTHER" id="PTHR43318">
    <property type="entry name" value="UDP-N-ACETYLGLUCOSAMINE 4,6-DEHYDRATASE"/>
    <property type="match status" value="1"/>
</dbReference>